<proteinExistence type="inferred from homology"/>
<reference evidence="2" key="1">
    <citation type="submission" date="2023-05" db="EMBL/GenBank/DDBJ databases">
        <title>Genome and transcriptome analyses reveal genes involved in the formation of fine ridges on petal epidermal cells in Hibiscus trionum.</title>
        <authorList>
            <person name="Koshimizu S."/>
            <person name="Masuda S."/>
            <person name="Ishii T."/>
            <person name="Shirasu K."/>
            <person name="Hoshino A."/>
            <person name="Arita M."/>
        </authorList>
    </citation>
    <scope>NUCLEOTIDE SEQUENCE</scope>
    <source>
        <strain evidence="2">Hamamatsu line</strain>
    </source>
</reference>
<sequence>MSFSDSESPHGKEYKVFRQFSRDRLLYEMLGAPSADGGRSSWKVLIMDKVTVKVMSHSCKMADITDQGVSLVEDLFRRRQPLPTMDAIYFMQPTREK</sequence>
<dbReference type="InterPro" id="IPR036045">
    <property type="entry name" value="Sec1-like_sf"/>
</dbReference>
<comment type="caution">
    <text evidence="2">The sequence shown here is derived from an EMBL/GenBank/DDBJ whole genome shotgun (WGS) entry which is preliminary data.</text>
</comment>
<comment type="similarity">
    <text evidence="1">Belongs to the STXBP/unc-18/SEC1 family.</text>
</comment>
<dbReference type="OrthoDB" id="2228at2759"/>
<evidence type="ECO:0000313" key="3">
    <source>
        <dbReference type="Proteomes" id="UP001165190"/>
    </source>
</evidence>
<name>A0A9W7HDY7_HIBTR</name>
<dbReference type="Pfam" id="PF00995">
    <property type="entry name" value="Sec1"/>
    <property type="match status" value="1"/>
</dbReference>
<dbReference type="InterPro" id="IPR001619">
    <property type="entry name" value="Sec1-like"/>
</dbReference>
<evidence type="ECO:0000256" key="1">
    <source>
        <dbReference type="ARBA" id="ARBA00009884"/>
    </source>
</evidence>
<dbReference type="InterPro" id="IPR043154">
    <property type="entry name" value="Sec-1-like_dom1"/>
</dbReference>
<dbReference type="Proteomes" id="UP001165190">
    <property type="component" value="Unassembled WGS sequence"/>
</dbReference>
<evidence type="ECO:0000313" key="2">
    <source>
        <dbReference type="EMBL" id="GMI75855.1"/>
    </source>
</evidence>
<dbReference type="AlphaFoldDB" id="A0A9W7HDY7"/>
<organism evidence="2 3">
    <name type="scientific">Hibiscus trionum</name>
    <name type="common">Flower of an hour</name>
    <dbReference type="NCBI Taxonomy" id="183268"/>
    <lineage>
        <taxon>Eukaryota</taxon>
        <taxon>Viridiplantae</taxon>
        <taxon>Streptophyta</taxon>
        <taxon>Embryophyta</taxon>
        <taxon>Tracheophyta</taxon>
        <taxon>Spermatophyta</taxon>
        <taxon>Magnoliopsida</taxon>
        <taxon>eudicotyledons</taxon>
        <taxon>Gunneridae</taxon>
        <taxon>Pentapetalae</taxon>
        <taxon>rosids</taxon>
        <taxon>malvids</taxon>
        <taxon>Malvales</taxon>
        <taxon>Malvaceae</taxon>
        <taxon>Malvoideae</taxon>
        <taxon>Hibiscus</taxon>
    </lineage>
</organism>
<gene>
    <name evidence="2" type="ORF">HRI_001254800</name>
</gene>
<dbReference type="GO" id="GO:0016192">
    <property type="term" value="P:vesicle-mediated transport"/>
    <property type="evidence" value="ECO:0007669"/>
    <property type="project" value="InterPro"/>
</dbReference>
<dbReference type="SUPFAM" id="SSF56815">
    <property type="entry name" value="Sec1/munc18-like (SM) proteins"/>
    <property type="match status" value="1"/>
</dbReference>
<dbReference type="PANTHER" id="PTHR11679">
    <property type="entry name" value="VESICLE PROTEIN SORTING-ASSOCIATED"/>
    <property type="match status" value="1"/>
</dbReference>
<keyword evidence="3" id="KW-1185">Reference proteome</keyword>
<accession>A0A9W7HDY7</accession>
<protein>
    <submittedName>
        <fullName evidence="2">Keule</fullName>
    </submittedName>
</protein>
<dbReference type="EMBL" id="BSYR01000012">
    <property type="protein sequence ID" value="GMI75855.1"/>
    <property type="molecule type" value="Genomic_DNA"/>
</dbReference>
<dbReference type="Gene3D" id="3.40.50.2060">
    <property type="match status" value="1"/>
</dbReference>